<dbReference type="OrthoDB" id="245025at2759"/>
<gene>
    <name evidence="2" type="ORF">TM35_000371760</name>
</gene>
<name>A0A1X0NL79_9TRYP</name>
<evidence type="ECO:0000313" key="2">
    <source>
        <dbReference type="EMBL" id="ORC85203.1"/>
    </source>
</evidence>
<sequence>MSVQAKLHAALEYVLDSADPYTRLVQRALTADPRTVPFYQLDEVRSASFQSDHACERIVRAIAVPLSVQPPVALNVRKALELLRVLVLEGAAGVRARMPTLRPELHRIAHAHDVRRDTVEAMNKELAAALLLALDGNSESLISLSSIHAGGNREMSGEATSMSTAAGGGGGTSTTLQKSVFQTMHEREQRLYRKQCDEQKKQSVVIVKERVYGSFDGNLSPEKLVEQVILNPKKKFARQELDSFVDAALSTGRLEEVCAELDRQLCEPRQSLQNRYKILLVIEAVVDHNSNHNNNINNNNSGELDEAREFFRRNSSGVCRHMQTTSAENPVKAEAAMGVAQRILQSLQQQKQQQQIPASLPPSMGSSNQFANVPQSASLQIDDLFSDLSLRKTQPMTSTSKSVYSVGQPTVDTLGNLFGSVDSSKPERSMTNGGPSCNITAISSVPRPPEQFYQQQQQQQNKEEVLPNYSVLASVGTTPSNPLISSYSLGENGGMWQPLQQKQQSLGSLSHERIESGGNNGKNELQNQQQQQYSTLASSDSLQRPLGMEGREECQSLSLLDSMKNPQFGESGSNDEKMQLLRQIQSQMEMTKLMLEQQQAAFFALQAELQKK</sequence>
<keyword evidence="3" id="KW-1185">Reference proteome</keyword>
<feature type="region of interest" description="Disordered" evidence="1">
    <location>
        <begin position="419"/>
        <end position="438"/>
    </location>
</feature>
<dbReference type="InterPro" id="IPR008942">
    <property type="entry name" value="ENTH_VHS"/>
</dbReference>
<comment type="caution">
    <text evidence="2">The sequence shown here is derived from an EMBL/GenBank/DDBJ whole genome shotgun (WGS) entry which is preliminary data.</text>
</comment>
<dbReference type="VEuPathDB" id="TriTrypDB:TM35_000371760"/>
<feature type="compositionally biased region" description="Polar residues" evidence="1">
    <location>
        <begin position="429"/>
        <end position="438"/>
    </location>
</feature>
<dbReference type="GeneID" id="39989256"/>
<proteinExistence type="predicted"/>
<accession>A0A1X0NL79</accession>
<dbReference type="EMBL" id="NBCO01000037">
    <property type="protein sequence ID" value="ORC85203.1"/>
    <property type="molecule type" value="Genomic_DNA"/>
</dbReference>
<dbReference type="AlphaFoldDB" id="A0A1X0NL79"/>
<dbReference type="Gene3D" id="1.25.40.90">
    <property type="match status" value="1"/>
</dbReference>
<evidence type="ECO:0000256" key="1">
    <source>
        <dbReference type="SAM" id="MobiDB-lite"/>
    </source>
</evidence>
<reference evidence="2 3" key="1">
    <citation type="submission" date="2017-03" db="EMBL/GenBank/DDBJ databases">
        <title>An alternative strategy for trypanosome survival in the mammalian bloodstream revealed through genome and transcriptome analysis of the ubiquitous bovine parasite Trypanosoma (Megatrypanum) theileri.</title>
        <authorList>
            <person name="Kelly S."/>
            <person name="Ivens A."/>
            <person name="Mott A."/>
            <person name="O'Neill E."/>
            <person name="Emms D."/>
            <person name="Macleod O."/>
            <person name="Voorheis P."/>
            <person name="Matthews J."/>
            <person name="Matthews K."/>
            <person name="Carrington M."/>
        </authorList>
    </citation>
    <scope>NUCLEOTIDE SEQUENCE [LARGE SCALE GENOMIC DNA]</scope>
    <source>
        <strain evidence="2">Edinburgh</strain>
    </source>
</reference>
<dbReference type="Proteomes" id="UP000192257">
    <property type="component" value="Unassembled WGS sequence"/>
</dbReference>
<feature type="compositionally biased region" description="Low complexity" evidence="1">
    <location>
        <begin position="346"/>
        <end position="356"/>
    </location>
</feature>
<feature type="region of interest" description="Disordered" evidence="1">
    <location>
        <begin position="503"/>
        <end position="525"/>
    </location>
</feature>
<feature type="region of interest" description="Disordered" evidence="1">
    <location>
        <begin position="346"/>
        <end position="370"/>
    </location>
</feature>
<protein>
    <recommendedName>
        <fullName evidence="4">VHS domain-containing protein</fullName>
    </recommendedName>
</protein>
<organism evidence="2 3">
    <name type="scientific">Trypanosoma theileri</name>
    <dbReference type="NCBI Taxonomy" id="67003"/>
    <lineage>
        <taxon>Eukaryota</taxon>
        <taxon>Discoba</taxon>
        <taxon>Euglenozoa</taxon>
        <taxon>Kinetoplastea</taxon>
        <taxon>Metakinetoplastina</taxon>
        <taxon>Trypanosomatida</taxon>
        <taxon>Trypanosomatidae</taxon>
        <taxon>Trypanosoma</taxon>
    </lineage>
</organism>
<dbReference type="RefSeq" id="XP_028879269.1">
    <property type="nucleotide sequence ID" value="XM_029029476.1"/>
</dbReference>
<evidence type="ECO:0008006" key="4">
    <source>
        <dbReference type="Google" id="ProtNLM"/>
    </source>
</evidence>
<evidence type="ECO:0000313" key="3">
    <source>
        <dbReference type="Proteomes" id="UP000192257"/>
    </source>
</evidence>
<feature type="region of interest" description="Disordered" evidence="1">
    <location>
        <begin position="152"/>
        <end position="173"/>
    </location>
</feature>